<dbReference type="InterPro" id="IPR013325">
    <property type="entry name" value="RNA_pol_sigma_r2"/>
</dbReference>
<reference evidence="1" key="1">
    <citation type="submission" date="2023-01" db="EMBL/GenBank/DDBJ databases">
        <title>Human gut microbiome strain richness.</title>
        <authorList>
            <person name="Chen-Liaw A."/>
        </authorList>
    </citation>
    <scope>NUCLEOTIDE SEQUENCE</scope>
    <source>
        <strain evidence="1">D8_m1001271B151109d0_201107</strain>
    </source>
</reference>
<dbReference type="GO" id="GO:0003700">
    <property type="term" value="F:DNA-binding transcription factor activity"/>
    <property type="evidence" value="ECO:0007669"/>
    <property type="project" value="InterPro"/>
</dbReference>
<proteinExistence type="predicted"/>
<accession>A0AAW6CNL5</accession>
<evidence type="ECO:0000313" key="2">
    <source>
        <dbReference type="Proteomes" id="UP001212981"/>
    </source>
</evidence>
<dbReference type="Gene3D" id="1.10.1740.10">
    <property type="match status" value="1"/>
</dbReference>
<dbReference type="AlphaFoldDB" id="A0AAW6CNL5"/>
<gene>
    <name evidence="1" type="ORF">PND82_00780</name>
</gene>
<dbReference type="RefSeq" id="WP_272000630.1">
    <property type="nucleotide sequence ID" value="NZ_JAQLXO010000001.1"/>
</dbReference>
<evidence type="ECO:0000313" key="1">
    <source>
        <dbReference type="EMBL" id="MDB7981352.1"/>
    </source>
</evidence>
<protein>
    <submittedName>
        <fullName evidence="1">RNA polymerase subunit sigma-24</fullName>
    </submittedName>
</protein>
<dbReference type="GO" id="GO:0006352">
    <property type="term" value="P:DNA-templated transcription initiation"/>
    <property type="evidence" value="ECO:0007669"/>
    <property type="project" value="InterPro"/>
</dbReference>
<name>A0AAW6CNL5_9FIRM</name>
<dbReference type="EMBL" id="JAQLXO010000001">
    <property type="protein sequence ID" value="MDB7981352.1"/>
    <property type="molecule type" value="Genomic_DNA"/>
</dbReference>
<dbReference type="SUPFAM" id="SSF88946">
    <property type="entry name" value="Sigma2 domain of RNA polymerase sigma factors"/>
    <property type="match status" value="1"/>
</dbReference>
<comment type="caution">
    <text evidence="1">The sequence shown here is derived from an EMBL/GenBank/DDBJ whole genome shotgun (WGS) entry which is preliminary data.</text>
</comment>
<dbReference type="Proteomes" id="UP001212981">
    <property type="component" value="Unassembled WGS sequence"/>
</dbReference>
<organism evidence="1 2">
    <name type="scientific">Faecalicoccus pleomorphus</name>
    <dbReference type="NCBI Taxonomy" id="1323"/>
    <lineage>
        <taxon>Bacteria</taxon>
        <taxon>Bacillati</taxon>
        <taxon>Bacillota</taxon>
        <taxon>Erysipelotrichia</taxon>
        <taxon>Erysipelotrichales</taxon>
        <taxon>Erysipelotrichaceae</taxon>
        <taxon>Faecalicoccus</taxon>
    </lineage>
</organism>
<sequence length="120" mass="14278">MRSEREVSQAIDKYVNLITRICFLFLKNEADTQDVLPSVFLKYLKHDKPFESEEHEKARFIRVSINACKDILKNFFHSHIVSLDKVEQFFLTEPPQHPEVLEAVLSLPQKYRSVIYLYYI</sequence>